<dbReference type="PROSITE" id="PS50110">
    <property type="entry name" value="RESPONSE_REGULATORY"/>
    <property type="match status" value="1"/>
</dbReference>
<reference evidence="4 5" key="1">
    <citation type="submission" date="2020-01" db="EMBL/GenBank/DDBJ databases">
        <title>Genome analysis.</title>
        <authorList>
            <person name="Wu S."/>
            <person name="Wang G."/>
        </authorList>
    </citation>
    <scope>NUCLEOTIDE SEQUENCE [LARGE SCALE GENOMIC DNA]</scope>
    <source>
        <strain evidence="4 5">SYL130</strain>
    </source>
</reference>
<dbReference type="RefSeq" id="WP_161818429.1">
    <property type="nucleotide sequence ID" value="NZ_JAACJS010000012.1"/>
</dbReference>
<feature type="domain" description="Response regulatory" evidence="3">
    <location>
        <begin position="4"/>
        <end position="114"/>
    </location>
</feature>
<evidence type="ECO:0000256" key="1">
    <source>
        <dbReference type="ARBA" id="ARBA00022553"/>
    </source>
</evidence>
<dbReference type="CDD" id="cd00156">
    <property type="entry name" value="REC"/>
    <property type="match status" value="1"/>
</dbReference>
<protein>
    <submittedName>
        <fullName evidence="4">Response regulator</fullName>
    </submittedName>
</protein>
<proteinExistence type="predicted"/>
<dbReference type="InterPro" id="IPR001789">
    <property type="entry name" value="Sig_transdc_resp-reg_receiver"/>
</dbReference>
<sequence>MKKNLLVIDDDIDGSMLIKAHYTKKNCDVTTAGTLKEGIDKMNENPPDVLFLDHNLPDGLGWALAAKMQKTFPGMKIILLTAFDAPPYPVSGTDMQFIRLEKPFTLDRLDEVIA</sequence>
<gene>
    <name evidence="4" type="ORF">GWC95_09320</name>
</gene>
<feature type="modified residue" description="4-aspartylphosphate" evidence="2">
    <location>
        <position position="53"/>
    </location>
</feature>
<dbReference type="Proteomes" id="UP000753802">
    <property type="component" value="Unassembled WGS sequence"/>
</dbReference>
<keyword evidence="5" id="KW-1185">Reference proteome</keyword>
<accession>A0ABW9ZZ20</accession>
<dbReference type="Pfam" id="PF00072">
    <property type="entry name" value="Response_reg"/>
    <property type="match status" value="1"/>
</dbReference>
<keyword evidence="1 2" id="KW-0597">Phosphoprotein</keyword>
<evidence type="ECO:0000256" key="2">
    <source>
        <dbReference type="PROSITE-ProRule" id="PRU00169"/>
    </source>
</evidence>
<dbReference type="EMBL" id="JAACJS010000012">
    <property type="protein sequence ID" value="NCI50121.1"/>
    <property type="molecule type" value="Genomic_DNA"/>
</dbReference>
<dbReference type="InterPro" id="IPR050595">
    <property type="entry name" value="Bact_response_regulator"/>
</dbReference>
<organism evidence="4 5">
    <name type="scientific">Sediminibacterium roseum</name>
    <dbReference type="NCBI Taxonomy" id="1978412"/>
    <lineage>
        <taxon>Bacteria</taxon>
        <taxon>Pseudomonadati</taxon>
        <taxon>Bacteroidota</taxon>
        <taxon>Chitinophagia</taxon>
        <taxon>Chitinophagales</taxon>
        <taxon>Chitinophagaceae</taxon>
        <taxon>Sediminibacterium</taxon>
    </lineage>
</organism>
<dbReference type="Gene3D" id="3.40.50.2300">
    <property type="match status" value="1"/>
</dbReference>
<evidence type="ECO:0000313" key="5">
    <source>
        <dbReference type="Proteomes" id="UP000753802"/>
    </source>
</evidence>
<dbReference type="PANTHER" id="PTHR44591">
    <property type="entry name" value="STRESS RESPONSE REGULATOR PROTEIN 1"/>
    <property type="match status" value="1"/>
</dbReference>
<comment type="caution">
    <text evidence="4">The sequence shown here is derived from an EMBL/GenBank/DDBJ whole genome shotgun (WGS) entry which is preliminary data.</text>
</comment>
<dbReference type="PANTHER" id="PTHR44591:SF3">
    <property type="entry name" value="RESPONSE REGULATORY DOMAIN-CONTAINING PROTEIN"/>
    <property type="match status" value="1"/>
</dbReference>
<dbReference type="SUPFAM" id="SSF52172">
    <property type="entry name" value="CheY-like"/>
    <property type="match status" value="1"/>
</dbReference>
<dbReference type="SMART" id="SM00448">
    <property type="entry name" value="REC"/>
    <property type="match status" value="1"/>
</dbReference>
<name>A0ABW9ZZ20_9BACT</name>
<evidence type="ECO:0000313" key="4">
    <source>
        <dbReference type="EMBL" id="NCI50121.1"/>
    </source>
</evidence>
<evidence type="ECO:0000259" key="3">
    <source>
        <dbReference type="PROSITE" id="PS50110"/>
    </source>
</evidence>
<dbReference type="InterPro" id="IPR011006">
    <property type="entry name" value="CheY-like_superfamily"/>
</dbReference>